<reference evidence="1 2" key="1">
    <citation type="submission" date="2016-08" db="EMBL/GenBank/DDBJ databases">
        <title>Draft genome sequence of Candidatus Piscirickettsia litoralis, from seawater.</title>
        <authorList>
            <person name="Wan X."/>
            <person name="Lee A.J."/>
            <person name="Hou S."/>
            <person name="Donachie S.P."/>
        </authorList>
    </citation>
    <scope>NUCLEOTIDE SEQUENCE [LARGE SCALE GENOMIC DNA]</scope>
    <source>
        <strain evidence="1 2">Y2</strain>
    </source>
</reference>
<accession>A0ABX3A8C0</accession>
<protein>
    <submittedName>
        <fullName evidence="1">Uncharacterized protein</fullName>
    </submittedName>
</protein>
<organism evidence="1 2">
    <name type="scientific">Piscirickettsia litoralis</name>
    <dbReference type="NCBI Taxonomy" id="1891921"/>
    <lineage>
        <taxon>Bacteria</taxon>
        <taxon>Pseudomonadati</taxon>
        <taxon>Pseudomonadota</taxon>
        <taxon>Gammaproteobacteria</taxon>
        <taxon>Thiotrichales</taxon>
        <taxon>Piscirickettsiaceae</taxon>
        <taxon>Piscirickettsia</taxon>
    </lineage>
</organism>
<sequence>MKYNNKKQRRKENKIKLQNPETILEVGLSKAVHRSDAYLKLWDLLAQGDLLSFEKLIQNEIFKGECMLFYADSKSLKKLCLPENIDTFKNILKLQKKTLIAGKDNNKEAVVSLIQGLIKAGNIEGLLALDKLGLNADEILFKYTKKGLMHHLVDYSHQYNNEKFYTGLFAGLHDQGFRCRHTNEAFKIDYHGCSLRANSLQYAIYSGFFELAHCFMKEKKLKIIFQEHIIKKEAMI</sequence>
<evidence type="ECO:0000313" key="2">
    <source>
        <dbReference type="Proteomes" id="UP000094329"/>
    </source>
</evidence>
<proteinExistence type="predicted"/>
<dbReference type="Proteomes" id="UP000094329">
    <property type="component" value="Unassembled WGS sequence"/>
</dbReference>
<name>A0ABX3A8C0_9GAMM</name>
<dbReference type="RefSeq" id="WP_069312171.1">
    <property type="nucleotide sequence ID" value="NZ_MDTU01000001.1"/>
</dbReference>
<comment type="caution">
    <text evidence="1">The sequence shown here is derived from an EMBL/GenBank/DDBJ whole genome shotgun (WGS) entry which is preliminary data.</text>
</comment>
<keyword evidence="2" id="KW-1185">Reference proteome</keyword>
<evidence type="ECO:0000313" key="1">
    <source>
        <dbReference type="EMBL" id="ODN42374.1"/>
    </source>
</evidence>
<dbReference type="EMBL" id="MDTU01000001">
    <property type="protein sequence ID" value="ODN42374.1"/>
    <property type="molecule type" value="Genomic_DNA"/>
</dbReference>
<gene>
    <name evidence="1" type="ORF">BGC07_04785</name>
</gene>